<proteinExistence type="inferred from homology"/>
<dbReference type="Pfam" id="PF07748">
    <property type="entry name" value="Glyco_hydro_38C"/>
    <property type="match status" value="1"/>
</dbReference>
<dbReference type="SUPFAM" id="SSF88688">
    <property type="entry name" value="Families 57/38 glycoside transferase middle domain"/>
    <property type="match status" value="1"/>
</dbReference>
<protein>
    <submittedName>
        <fullName evidence="6">Alpha-mannosidase</fullName>
        <ecNumber evidence="6">3.2.1.24</ecNumber>
    </submittedName>
</protein>
<evidence type="ECO:0000313" key="7">
    <source>
        <dbReference type="Proteomes" id="UP001185069"/>
    </source>
</evidence>
<dbReference type="Pfam" id="PF22907">
    <property type="entry name" value="Ams1-like_1st"/>
    <property type="match status" value="1"/>
</dbReference>
<keyword evidence="7" id="KW-1185">Reference proteome</keyword>
<dbReference type="Pfam" id="PF09261">
    <property type="entry name" value="Alpha-mann_mid"/>
    <property type="match status" value="1"/>
</dbReference>
<dbReference type="Gene3D" id="2.60.40.2220">
    <property type="match status" value="1"/>
</dbReference>
<dbReference type="InterPro" id="IPR015341">
    <property type="entry name" value="Glyco_hydro_38_cen"/>
</dbReference>
<dbReference type="Gene3D" id="3.20.110.10">
    <property type="entry name" value="Glycoside hydrolase 38, N terminal domain"/>
    <property type="match status" value="1"/>
</dbReference>
<dbReference type="CDD" id="cd10789">
    <property type="entry name" value="GH38N_AMII_ER_cytosolic"/>
    <property type="match status" value="1"/>
</dbReference>
<organism evidence="6 7">
    <name type="scientific">Arthrobacter russicus</name>
    <dbReference type="NCBI Taxonomy" id="172040"/>
    <lineage>
        <taxon>Bacteria</taxon>
        <taxon>Bacillati</taxon>
        <taxon>Actinomycetota</taxon>
        <taxon>Actinomycetes</taxon>
        <taxon>Micrococcales</taxon>
        <taxon>Micrococcaceae</taxon>
        <taxon>Arthrobacter</taxon>
    </lineage>
</organism>
<dbReference type="InterPro" id="IPR000602">
    <property type="entry name" value="Glyco_hydro_38_N"/>
</dbReference>
<sequence length="1021" mass="112921">MHSDQKLIEDRVSRALRERLRREIHIPAVPLEIEVWHVDGGLIDGEHGEPVAPAEALAQVYQPTALGESWGPAWATSWFRLRAEIPAELQDHPLEAIFNLGFGDIDPGFHAEGMVYLPDGTVLKGLNPKNQWIPVDARTASGGRFEVYVEAAANPRIAGPDGYLPTFIGDKLTSSREPLYRLSRADINRFDAELWELCQDLETLNELSRELAESDARRFRILRAIERSLDAIDLQDVHRTAAAARAELREVLASPASASAHRIAAIGHAHIDSAWLWPLRETVRKVGRTTANVVNLMDQYPDFLFAMSQAQQLAWLKDHRPDVFDRVREYVRQGRFIPVGGMWVESDTNMPGSEAMARQFLYGKRFFLEEFGVETEEAWLPDTFGYSASLPQIVKAAGIKWFLTQKISWNTVNKFPHHTFDWEGIDGSRVFTHFPSVDTYSSDLSGGQLAHAARNFQEKGAASMSLAPFGWGDGGGGPTREMLARVSRNADLEGAPKLSMQRPADFFRAAEAEYPDRPVWAGELYLEFHRGTFTTQAKNKQGNRRSEHLLHEAELWSATAAVRLGTAYPYADLERIWKEVLLLQFHDILPGTSIAWVHREAAERYAVLAAELAAIIAEAQQALVGAGDTEIRFNAAPHRRSGVPAFGALAAGEVAAVEPVGRTVLSRLAESSEDGDGWLLENDRLRVVVGADGLFESVYDVRQNREVLAGPGNLFQLHPDFPNDWDAWDVDSFYRNTAVDLTAADSIEQVDAETLLIKRSFGDSTLEEMVSLRSGAGQVDLKVSVDWHEKEKFLKLSFPLDVQAERSSAEIQFGHVHRPTHANTSWDAAKFEICAHRWVQVEEPGYGVAVVNSATYGHDVSSSARSSAAAAAGTTVRLSVLRAPRFPDPGTDQGRHVFDYALVPGASVVDAVAAGYAINLPERVLHGAQGVGPLLAVDHDAVVIASVKLAEDRSGDLVARIYEAGGGRAAATLRADFEYLEVQETDLLERPIQPKALRGTADGVRLELRPFQLLTLRFRMS</sequence>
<evidence type="ECO:0000256" key="1">
    <source>
        <dbReference type="ARBA" id="ARBA00009792"/>
    </source>
</evidence>
<evidence type="ECO:0000256" key="2">
    <source>
        <dbReference type="ARBA" id="ARBA00022723"/>
    </source>
</evidence>
<dbReference type="PANTHER" id="PTHR46017:SF1">
    <property type="entry name" value="ALPHA-MANNOSIDASE 2C1"/>
    <property type="match status" value="1"/>
</dbReference>
<name>A0ABU1JDB4_9MICC</name>
<dbReference type="Proteomes" id="UP001185069">
    <property type="component" value="Unassembled WGS sequence"/>
</dbReference>
<dbReference type="EMBL" id="JAVDQF010000001">
    <property type="protein sequence ID" value="MDR6270414.1"/>
    <property type="molecule type" value="Genomic_DNA"/>
</dbReference>
<keyword evidence="2" id="KW-0479">Metal-binding</keyword>
<evidence type="ECO:0000256" key="3">
    <source>
        <dbReference type="ARBA" id="ARBA00022801"/>
    </source>
</evidence>
<dbReference type="EC" id="3.2.1.24" evidence="6"/>
<dbReference type="InterPro" id="IPR054723">
    <property type="entry name" value="Ams1-like_N"/>
</dbReference>
<keyword evidence="3 6" id="KW-0378">Hydrolase</keyword>
<dbReference type="GO" id="GO:0004559">
    <property type="term" value="F:alpha-mannosidase activity"/>
    <property type="evidence" value="ECO:0007669"/>
    <property type="project" value="UniProtKB-EC"/>
</dbReference>
<dbReference type="InterPro" id="IPR011013">
    <property type="entry name" value="Gal_mutarotase_sf_dom"/>
</dbReference>
<dbReference type="InterPro" id="IPR037094">
    <property type="entry name" value="Glyco_hydro_38_cen_sf"/>
</dbReference>
<dbReference type="SMART" id="SM00872">
    <property type="entry name" value="Alpha-mann_mid"/>
    <property type="match status" value="1"/>
</dbReference>
<evidence type="ECO:0000313" key="6">
    <source>
        <dbReference type="EMBL" id="MDR6270414.1"/>
    </source>
</evidence>
<keyword evidence="4 6" id="KW-0326">Glycosidase</keyword>
<reference evidence="6 7" key="1">
    <citation type="submission" date="2023-07" db="EMBL/GenBank/DDBJ databases">
        <title>Sequencing the genomes of 1000 actinobacteria strains.</title>
        <authorList>
            <person name="Klenk H.-P."/>
        </authorList>
    </citation>
    <scope>NUCLEOTIDE SEQUENCE [LARGE SCALE GENOMIC DNA]</scope>
    <source>
        <strain evidence="6 7">DSM 14555</strain>
    </source>
</reference>
<dbReference type="RefSeq" id="WP_309799484.1">
    <property type="nucleotide sequence ID" value="NZ_BAAAHY010000007.1"/>
</dbReference>
<evidence type="ECO:0000259" key="5">
    <source>
        <dbReference type="SMART" id="SM00872"/>
    </source>
</evidence>
<dbReference type="SUPFAM" id="SSF88713">
    <property type="entry name" value="Glycoside hydrolase/deacetylase"/>
    <property type="match status" value="1"/>
</dbReference>
<gene>
    <name evidence="6" type="ORF">JOE69_002652</name>
</gene>
<dbReference type="InterPro" id="IPR027291">
    <property type="entry name" value="Glyco_hydro_38_N_sf"/>
</dbReference>
<comment type="caution">
    <text evidence="6">The sequence shown here is derived from an EMBL/GenBank/DDBJ whole genome shotgun (WGS) entry which is preliminary data.</text>
</comment>
<dbReference type="InterPro" id="IPR011330">
    <property type="entry name" value="Glyco_hydro/deAcase_b/a-brl"/>
</dbReference>
<dbReference type="Gene3D" id="2.70.98.30">
    <property type="entry name" value="Golgi alpha-mannosidase II, domain 4"/>
    <property type="match status" value="1"/>
</dbReference>
<dbReference type="Pfam" id="PF01074">
    <property type="entry name" value="Glyco_hydro_38N"/>
    <property type="match status" value="1"/>
</dbReference>
<feature type="domain" description="Glycoside hydrolase family 38 central" evidence="5">
    <location>
        <begin position="527"/>
        <end position="605"/>
    </location>
</feature>
<dbReference type="Pfam" id="PF17677">
    <property type="entry name" value="Glyco_hydro38C2"/>
    <property type="match status" value="1"/>
</dbReference>
<dbReference type="InterPro" id="IPR041147">
    <property type="entry name" value="GH38_C"/>
</dbReference>
<accession>A0ABU1JDB4</accession>
<comment type="similarity">
    <text evidence="1">Belongs to the glycosyl hydrolase 38 family.</text>
</comment>
<dbReference type="InterPro" id="IPR028995">
    <property type="entry name" value="Glyco_hydro_57/38_cen_sf"/>
</dbReference>
<dbReference type="PANTHER" id="PTHR46017">
    <property type="entry name" value="ALPHA-MANNOSIDASE 2C1"/>
    <property type="match status" value="1"/>
</dbReference>
<dbReference type="SUPFAM" id="SSF74650">
    <property type="entry name" value="Galactose mutarotase-like"/>
    <property type="match status" value="1"/>
</dbReference>
<dbReference type="InterPro" id="IPR011682">
    <property type="entry name" value="Glyco_hydro_38_C"/>
</dbReference>
<dbReference type="Gene3D" id="1.20.1270.50">
    <property type="entry name" value="Glycoside hydrolase family 38, central domain"/>
    <property type="match status" value="1"/>
</dbReference>
<evidence type="ECO:0000256" key="4">
    <source>
        <dbReference type="ARBA" id="ARBA00023295"/>
    </source>
</evidence>